<dbReference type="Pfam" id="PF11387">
    <property type="entry name" value="DUF2795"/>
    <property type="match status" value="1"/>
</dbReference>
<proteinExistence type="predicted"/>
<dbReference type="Proteomes" id="UP000598996">
    <property type="component" value="Unassembled WGS sequence"/>
</dbReference>
<feature type="compositionally biased region" description="Basic and acidic residues" evidence="1">
    <location>
        <begin position="1"/>
        <end position="22"/>
    </location>
</feature>
<reference evidence="2 3" key="1">
    <citation type="submission" date="2021-01" db="EMBL/GenBank/DDBJ databases">
        <title>Actinoplanes sp. nov. LDG1-01 isolated from lichen.</title>
        <authorList>
            <person name="Saeng-In P."/>
            <person name="Phongsopitanun W."/>
            <person name="Kanchanasin P."/>
            <person name="Yuki M."/>
            <person name="Kudo T."/>
            <person name="Ohkuma M."/>
            <person name="Tanasupawat S."/>
        </authorList>
    </citation>
    <scope>NUCLEOTIDE SEQUENCE [LARGE SCALE GENOMIC DNA]</scope>
    <source>
        <strain evidence="2 3">LDG1-01</strain>
    </source>
</reference>
<feature type="region of interest" description="Disordered" evidence="1">
    <location>
        <begin position="1"/>
        <end position="55"/>
    </location>
</feature>
<dbReference type="InterPro" id="IPR021527">
    <property type="entry name" value="DUF2795"/>
</dbReference>
<evidence type="ECO:0000313" key="3">
    <source>
        <dbReference type="Proteomes" id="UP000598996"/>
    </source>
</evidence>
<keyword evidence="3" id="KW-1185">Reference proteome</keyword>
<sequence>MDRGSNKHSARVDDELAQEVRDLVQGVGGGHADESRVPEPPADGEPNVSPILEDGEANDISRFGRYIGRSALPGDRVKLRDSAETLLAPDDVLADIDSLPEGQEFQTVAEIWSALGRR</sequence>
<evidence type="ECO:0000313" key="2">
    <source>
        <dbReference type="EMBL" id="MBL7260585.1"/>
    </source>
</evidence>
<dbReference type="EMBL" id="JAENHO010000014">
    <property type="protein sequence ID" value="MBL7260585.1"/>
    <property type="molecule type" value="Genomic_DNA"/>
</dbReference>
<comment type="caution">
    <text evidence="2">The sequence shown here is derived from an EMBL/GenBank/DDBJ whole genome shotgun (WGS) entry which is preliminary data.</text>
</comment>
<accession>A0ABS1W1H0</accession>
<protein>
    <submittedName>
        <fullName evidence="2">DUF2795 domain-containing protein</fullName>
    </submittedName>
</protein>
<organism evidence="2 3">
    <name type="scientific">Paractinoplanes lichenicola</name>
    <dbReference type="NCBI Taxonomy" id="2802976"/>
    <lineage>
        <taxon>Bacteria</taxon>
        <taxon>Bacillati</taxon>
        <taxon>Actinomycetota</taxon>
        <taxon>Actinomycetes</taxon>
        <taxon>Micromonosporales</taxon>
        <taxon>Micromonosporaceae</taxon>
        <taxon>Paractinoplanes</taxon>
    </lineage>
</organism>
<gene>
    <name evidence="2" type="ORF">JKJ07_40460</name>
</gene>
<name>A0ABS1W1H0_9ACTN</name>
<evidence type="ECO:0000256" key="1">
    <source>
        <dbReference type="SAM" id="MobiDB-lite"/>
    </source>
</evidence>